<evidence type="ECO:0008006" key="4">
    <source>
        <dbReference type="Google" id="ProtNLM"/>
    </source>
</evidence>
<gene>
    <name evidence="2" type="ORF">DY000_02020585</name>
</gene>
<dbReference type="EMBL" id="QGKV02000299">
    <property type="protein sequence ID" value="KAF3593363.1"/>
    <property type="molecule type" value="Genomic_DNA"/>
</dbReference>
<feature type="region of interest" description="Disordered" evidence="1">
    <location>
        <begin position="1"/>
        <end position="70"/>
    </location>
</feature>
<feature type="compositionally biased region" description="Low complexity" evidence="1">
    <location>
        <begin position="474"/>
        <end position="486"/>
    </location>
</feature>
<dbReference type="CDD" id="cd00303">
    <property type="entry name" value="retropepsin_like"/>
    <property type="match status" value="1"/>
</dbReference>
<evidence type="ECO:0000256" key="1">
    <source>
        <dbReference type="SAM" id="MobiDB-lite"/>
    </source>
</evidence>
<accession>A0ABQ7EA11</accession>
<protein>
    <recommendedName>
        <fullName evidence="4">Aspartic peptidase DDI1-type domain-containing protein</fullName>
    </recommendedName>
</protein>
<evidence type="ECO:0000313" key="2">
    <source>
        <dbReference type="EMBL" id="KAF3593363.1"/>
    </source>
</evidence>
<evidence type="ECO:0000313" key="3">
    <source>
        <dbReference type="Proteomes" id="UP000266723"/>
    </source>
</evidence>
<dbReference type="PANTHER" id="PTHR33067:SF31">
    <property type="entry name" value="RNA-DIRECTED DNA POLYMERASE"/>
    <property type="match status" value="1"/>
</dbReference>
<dbReference type="Gene3D" id="2.40.70.10">
    <property type="entry name" value="Acid Proteases"/>
    <property type="match status" value="1"/>
</dbReference>
<comment type="caution">
    <text evidence="2">The sequence shown here is derived from an EMBL/GenBank/DDBJ whole genome shotgun (WGS) entry which is preliminary data.</text>
</comment>
<sequence>MLFSPDPASLEHSIRKEARSSLIDNNTLSSLDSHQPPSTQALVPSTDTRSPPSTDTRSPPSTDILHPTSIDTSIRTSIDTELRDMVATLILVRDERGDLYDHEGHLRNASGERREATRRRFRTREPDEFQQITLVSIDAKPRTSVDRSHPKPIDILSWTSIDNTYGVNRILQCREDHDSQGVRSKTSTSAQPCLPSIDRRAPITYRVYKPKIDVARLNALTPKPKPSENPPEAVRTPSDDGVDLWKLIGETRETEEDIRRMFCEAREHMRMRVTLKKKSDPGQFAVPCTVKGIEFPHALCDTRASLSILPRIMADHLGLQVEPSKELFTFVYCFQINSGGIFRDLEVQIGNALVPVDFHILDISLNWNSSLLLGRTFLSTVGAVCNLQTNRLCLTLIYTHFHYNPIPVNKPQTASRRINDPGIIVACHCGVDWPYDHHHESYAVKTAYCDQGADELHESSPGRGKGPRPEGRNPEPGGRNPKPGGRNLEAGSWSNLFIEYFSPIEHITYNAKYCLRSLHAHSQAGSILRIMHSTARGAYALTIRQGS</sequence>
<name>A0ABQ7EA11_BRACR</name>
<dbReference type="InterPro" id="IPR021109">
    <property type="entry name" value="Peptidase_aspartic_dom_sf"/>
</dbReference>
<feature type="compositionally biased region" description="Low complexity" evidence="1">
    <location>
        <begin position="44"/>
        <end position="63"/>
    </location>
</feature>
<dbReference type="SUPFAM" id="SSF50630">
    <property type="entry name" value="Acid proteases"/>
    <property type="match status" value="1"/>
</dbReference>
<proteinExistence type="predicted"/>
<organism evidence="2 3">
    <name type="scientific">Brassica cretica</name>
    <name type="common">Mustard</name>
    <dbReference type="NCBI Taxonomy" id="69181"/>
    <lineage>
        <taxon>Eukaryota</taxon>
        <taxon>Viridiplantae</taxon>
        <taxon>Streptophyta</taxon>
        <taxon>Embryophyta</taxon>
        <taxon>Tracheophyta</taxon>
        <taxon>Spermatophyta</taxon>
        <taxon>Magnoliopsida</taxon>
        <taxon>eudicotyledons</taxon>
        <taxon>Gunneridae</taxon>
        <taxon>Pentapetalae</taxon>
        <taxon>rosids</taxon>
        <taxon>malvids</taxon>
        <taxon>Brassicales</taxon>
        <taxon>Brassicaceae</taxon>
        <taxon>Brassiceae</taxon>
        <taxon>Brassica</taxon>
    </lineage>
</organism>
<keyword evidence="3" id="KW-1185">Reference proteome</keyword>
<feature type="compositionally biased region" description="Polar residues" evidence="1">
    <location>
        <begin position="22"/>
        <end position="43"/>
    </location>
</feature>
<reference evidence="2 3" key="1">
    <citation type="journal article" date="2020" name="BMC Genomics">
        <title>Intraspecific diversification of the crop wild relative Brassica cretica Lam. using demographic model selection.</title>
        <authorList>
            <person name="Kioukis A."/>
            <person name="Michalopoulou V.A."/>
            <person name="Briers L."/>
            <person name="Pirintsos S."/>
            <person name="Studholme D.J."/>
            <person name="Pavlidis P."/>
            <person name="Sarris P.F."/>
        </authorList>
    </citation>
    <scope>NUCLEOTIDE SEQUENCE [LARGE SCALE GENOMIC DNA]</scope>
    <source>
        <strain evidence="3">cv. PFS-1207/04</strain>
    </source>
</reference>
<dbReference type="Proteomes" id="UP000266723">
    <property type="component" value="Unassembled WGS sequence"/>
</dbReference>
<feature type="region of interest" description="Disordered" evidence="1">
    <location>
        <begin position="454"/>
        <end position="487"/>
    </location>
</feature>
<dbReference type="PANTHER" id="PTHR33067">
    <property type="entry name" value="RNA-DIRECTED DNA POLYMERASE-RELATED"/>
    <property type="match status" value="1"/>
</dbReference>